<evidence type="ECO:0000256" key="2">
    <source>
        <dbReference type="SAM" id="Coils"/>
    </source>
</evidence>
<feature type="coiled-coil region" evidence="2">
    <location>
        <begin position="399"/>
        <end position="433"/>
    </location>
</feature>
<evidence type="ECO:0008006" key="5">
    <source>
        <dbReference type="Google" id="ProtNLM"/>
    </source>
</evidence>
<organism evidence="3">
    <name type="scientific">Darwinula stevensoni</name>
    <dbReference type="NCBI Taxonomy" id="69355"/>
    <lineage>
        <taxon>Eukaryota</taxon>
        <taxon>Metazoa</taxon>
        <taxon>Ecdysozoa</taxon>
        <taxon>Arthropoda</taxon>
        <taxon>Crustacea</taxon>
        <taxon>Oligostraca</taxon>
        <taxon>Ostracoda</taxon>
        <taxon>Podocopa</taxon>
        <taxon>Podocopida</taxon>
        <taxon>Darwinulocopina</taxon>
        <taxon>Darwinuloidea</taxon>
        <taxon>Darwinulidae</taxon>
        <taxon>Darwinula</taxon>
    </lineage>
</organism>
<evidence type="ECO:0000313" key="4">
    <source>
        <dbReference type="Proteomes" id="UP000677054"/>
    </source>
</evidence>
<name>A0A7R8ZYB8_9CRUS</name>
<dbReference type="InterPro" id="IPR019266">
    <property type="entry name" value="Ribosomal_mS27"/>
</dbReference>
<dbReference type="AlphaFoldDB" id="A0A7R8ZYB8"/>
<comment type="subcellular location">
    <subcellularLocation>
        <location evidence="1">Mitochondrion</location>
    </subcellularLocation>
</comment>
<proteinExistence type="predicted"/>
<dbReference type="EMBL" id="LR899592">
    <property type="protein sequence ID" value="CAD7240924.1"/>
    <property type="molecule type" value="Genomic_DNA"/>
</dbReference>
<evidence type="ECO:0000256" key="1">
    <source>
        <dbReference type="ARBA" id="ARBA00004173"/>
    </source>
</evidence>
<dbReference type="EMBL" id="CAJPEV010000075">
    <property type="protein sequence ID" value="CAG0880142.1"/>
    <property type="molecule type" value="Genomic_DNA"/>
</dbReference>
<keyword evidence="2" id="KW-0175">Coiled coil</keyword>
<protein>
    <recommendedName>
        <fullName evidence="5">Mitochondrial 28S ribosomal protein S27</fullName>
    </recommendedName>
</protein>
<evidence type="ECO:0000313" key="3">
    <source>
        <dbReference type="EMBL" id="CAD7240924.1"/>
    </source>
</evidence>
<accession>A0A7R8ZYB8</accession>
<dbReference type="OrthoDB" id="19830at2759"/>
<dbReference type="PANTHER" id="PTHR21393">
    <property type="entry name" value="MITOCHONDRIAL 28S RIBOSOMAL PROTEIN S27"/>
    <property type="match status" value="1"/>
</dbReference>
<dbReference type="Pfam" id="PF10037">
    <property type="entry name" value="MRP-S27"/>
    <property type="match status" value="1"/>
</dbReference>
<keyword evidence="4" id="KW-1185">Reference proteome</keyword>
<dbReference type="GO" id="GO:0005739">
    <property type="term" value="C:mitochondrion"/>
    <property type="evidence" value="ECO:0007669"/>
    <property type="project" value="UniProtKB-SubCell"/>
</dbReference>
<dbReference type="PANTHER" id="PTHR21393:SF0">
    <property type="entry name" value="SMALL RIBOSOMAL SUBUNIT PROTEIN MS27"/>
    <property type="match status" value="1"/>
</dbReference>
<reference evidence="3" key="1">
    <citation type="submission" date="2020-11" db="EMBL/GenBank/DDBJ databases">
        <authorList>
            <person name="Tran Van P."/>
        </authorList>
    </citation>
    <scope>NUCLEOTIDE SEQUENCE</scope>
</reference>
<dbReference type="Proteomes" id="UP000677054">
    <property type="component" value="Unassembled WGS sequence"/>
</dbReference>
<sequence length="479" mass="56006">MGEGHTCRLHNRLLTSLADSNMAIRCWKHVLPGLRASLFVRLHAEVGPVGKKRPMPLLSCWTRNYLSEAYQLRQEWEARLRSPIIQKIQMEDFFFSLDGKFKSSGKINAVDLDLFAVKAEGGEQLEELEDLLHRFRRTPQTIYMLPSTQYSVVRTFLEHNQTEALMRILSDRINYGVFPDHHALNLIMDHCLLNSNTRDAARTACLLMLQEDYENKISCYLGLMSCLKYIKSPNPEPWDPELQAHAEEESKEDEDEVKVRVPFLARPYFDDHFDLREWKPMVGKTLAWVSGNLELDANDPLMSSCQLLGHALWGKWDIVSSLSSLQSYTFTHDAVEEMKKLRGEDEGISVKGHIEEKSLQKLVEERLRAAIAERGPVDMKTWRENLETWEAIRRRELTRQLAEVEIRQRLDKVEKAKKELVRKEREAFFYEREEQLEAELERRIPRRRGPAPPHIAKIIERMKRRKSLRQTDDYTPPTI</sequence>
<gene>
    <name evidence="3" type="ORF">DSTB1V02_LOCUS926</name>
</gene>
<dbReference type="InterPro" id="IPR034913">
    <property type="entry name" value="mS27/PTCD2"/>
</dbReference>